<sequence length="61" mass="6487">MSPFSIYLLSLALGIWAVTIGKKQIKVWIVPVLGWTVLAIDILVPVISFAAGFVDGMKAAG</sequence>
<gene>
    <name evidence="1" type="ORF">ACI1P1_10265</name>
</gene>
<evidence type="ECO:0000313" key="1">
    <source>
        <dbReference type="EMBL" id="MFM9328671.1"/>
    </source>
</evidence>
<comment type="caution">
    <text evidence="1">The sequence shown here is derived from an EMBL/GenBank/DDBJ whole genome shotgun (WGS) entry which is preliminary data.</text>
</comment>
<name>A0ACC7NV92_9BACL</name>
<protein>
    <submittedName>
        <fullName evidence="1">Uncharacterized protein</fullName>
    </submittedName>
</protein>
<reference evidence="1" key="1">
    <citation type="submission" date="2024-12" db="EMBL/GenBank/DDBJ databases">
        <authorList>
            <person name="Wu N."/>
        </authorList>
    </citation>
    <scope>NUCLEOTIDE SEQUENCE</scope>
    <source>
        <strain evidence="1">P15</strain>
    </source>
</reference>
<proteinExistence type="predicted"/>
<accession>A0ACC7NV92</accession>
<evidence type="ECO:0000313" key="2">
    <source>
        <dbReference type="Proteomes" id="UP001631969"/>
    </source>
</evidence>
<dbReference type="Proteomes" id="UP001631969">
    <property type="component" value="Unassembled WGS sequence"/>
</dbReference>
<dbReference type="EMBL" id="JBJURJ010000006">
    <property type="protein sequence ID" value="MFM9328671.1"/>
    <property type="molecule type" value="Genomic_DNA"/>
</dbReference>
<keyword evidence="2" id="KW-1185">Reference proteome</keyword>
<organism evidence="1 2">
    <name type="scientific">Paenibacillus mesotrionivorans</name>
    <dbReference type="NCBI Taxonomy" id="3160968"/>
    <lineage>
        <taxon>Bacteria</taxon>
        <taxon>Bacillati</taxon>
        <taxon>Bacillota</taxon>
        <taxon>Bacilli</taxon>
        <taxon>Bacillales</taxon>
        <taxon>Paenibacillaceae</taxon>
        <taxon>Paenibacillus</taxon>
    </lineage>
</organism>